<reference evidence="1 2" key="1">
    <citation type="journal article" date="2012" name="BMC Genomics">
        <title>Tools to kill: Genome of one of the most destructive plant pathogenic fungi Macrophomina phaseolina.</title>
        <authorList>
            <person name="Islam M.S."/>
            <person name="Haque M.S."/>
            <person name="Islam M.M."/>
            <person name="Emdad E.M."/>
            <person name="Halim A."/>
            <person name="Hossen Q.M.M."/>
            <person name="Hossain M.Z."/>
            <person name="Ahmed B."/>
            <person name="Rahim S."/>
            <person name="Rahman M.S."/>
            <person name="Alam M.M."/>
            <person name="Hou S."/>
            <person name="Wan X."/>
            <person name="Saito J.A."/>
            <person name="Alam M."/>
        </authorList>
    </citation>
    <scope>NUCLEOTIDE SEQUENCE [LARGE SCALE GENOMIC DNA]</scope>
    <source>
        <strain evidence="1 2">MS6</strain>
    </source>
</reference>
<protein>
    <submittedName>
        <fullName evidence="1">Uncharacterized protein</fullName>
    </submittedName>
</protein>
<sequence>MGRKQYFYRYVHRKALIPSHGRPSLPRTCPGSSLLRANPDINAGFVGVVPSFTNLSLGGPEGPSQLKWLTGVWPASGSTIATCILVKLVHAPSIEAPPFISYVTNSKRRSSRAVGDPSSVSRLQKDDKEYEIYF</sequence>
<dbReference type="EMBL" id="AHHD01000101">
    <property type="protein sequence ID" value="EKG19947.1"/>
    <property type="molecule type" value="Genomic_DNA"/>
</dbReference>
<proteinExistence type="predicted"/>
<accession>K2S4L7</accession>
<dbReference type="VEuPathDB" id="FungiDB:MPH_02775"/>
<dbReference type="InParanoid" id="K2S4L7"/>
<dbReference type="AlphaFoldDB" id="K2S4L7"/>
<evidence type="ECO:0000313" key="1">
    <source>
        <dbReference type="EMBL" id="EKG19947.1"/>
    </source>
</evidence>
<gene>
    <name evidence="1" type="ORF">MPH_02775</name>
</gene>
<dbReference type="HOGENOM" id="CLU_1896620_0_0_1"/>
<name>K2S4L7_MACPH</name>
<dbReference type="Proteomes" id="UP000007129">
    <property type="component" value="Unassembled WGS sequence"/>
</dbReference>
<evidence type="ECO:0000313" key="2">
    <source>
        <dbReference type="Proteomes" id="UP000007129"/>
    </source>
</evidence>
<comment type="caution">
    <text evidence="1">The sequence shown here is derived from an EMBL/GenBank/DDBJ whole genome shotgun (WGS) entry which is preliminary data.</text>
</comment>
<organism evidence="1 2">
    <name type="scientific">Macrophomina phaseolina (strain MS6)</name>
    <name type="common">Charcoal rot fungus</name>
    <dbReference type="NCBI Taxonomy" id="1126212"/>
    <lineage>
        <taxon>Eukaryota</taxon>
        <taxon>Fungi</taxon>
        <taxon>Dikarya</taxon>
        <taxon>Ascomycota</taxon>
        <taxon>Pezizomycotina</taxon>
        <taxon>Dothideomycetes</taxon>
        <taxon>Dothideomycetes incertae sedis</taxon>
        <taxon>Botryosphaeriales</taxon>
        <taxon>Botryosphaeriaceae</taxon>
        <taxon>Macrophomina</taxon>
    </lineage>
</organism>